<accession>A0AAD6WVP9</accession>
<name>A0AAD6WVP9_9AGAR</name>
<protein>
    <submittedName>
        <fullName evidence="1">Uncharacterized protein</fullName>
    </submittedName>
</protein>
<dbReference type="EMBL" id="JARJCM010000138">
    <property type="protein sequence ID" value="KAJ7026450.1"/>
    <property type="molecule type" value="Genomic_DNA"/>
</dbReference>
<proteinExistence type="predicted"/>
<sequence>MGAKLEMGDENPNAIGAGAINTIVGNPRKECDAGFDHKETDQCLVGHRVCLGAMLARARTRTVNIPAQSEVATFKLQSPSWTWNRGLEHDSTSNFETGSI</sequence>
<evidence type="ECO:0000313" key="1">
    <source>
        <dbReference type="EMBL" id="KAJ7026450.1"/>
    </source>
</evidence>
<gene>
    <name evidence="1" type="ORF">C8F04DRAFT_1190513</name>
</gene>
<organism evidence="1 2">
    <name type="scientific">Mycena alexandri</name>
    <dbReference type="NCBI Taxonomy" id="1745969"/>
    <lineage>
        <taxon>Eukaryota</taxon>
        <taxon>Fungi</taxon>
        <taxon>Dikarya</taxon>
        <taxon>Basidiomycota</taxon>
        <taxon>Agaricomycotina</taxon>
        <taxon>Agaricomycetes</taxon>
        <taxon>Agaricomycetidae</taxon>
        <taxon>Agaricales</taxon>
        <taxon>Marasmiineae</taxon>
        <taxon>Mycenaceae</taxon>
        <taxon>Mycena</taxon>
    </lineage>
</organism>
<evidence type="ECO:0000313" key="2">
    <source>
        <dbReference type="Proteomes" id="UP001218188"/>
    </source>
</evidence>
<comment type="caution">
    <text evidence="1">The sequence shown here is derived from an EMBL/GenBank/DDBJ whole genome shotgun (WGS) entry which is preliminary data.</text>
</comment>
<keyword evidence="2" id="KW-1185">Reference proteome</keyword>
<dbReference type="AlphaFoldDB" id="A0AAD6WVP9"/>
<dbReference type="Proteomes" id="UP001218188">
    <property type="component" value="Unassembled WGS sequence"/>
</dbReference>
<reference evidence="1" key="1">
    <citation type="submission" date="2023-03" db="EMBL/GenBank/DDBJ databases">
        <title>Massive genome expansion in bonnet fungi (Mycena s.s.) driven by repeated elements and novel gene families across ecological guilds.</title>
        <authorList>
            <consortium name="Lawrence Berkeley National Laboratory"/>
            <person name="Harder C.B."/>
            <person name="Miyauchi S."/>
            <person name="Viragh M."/>
            <person name="Kuo A."/>
            <person name="Thoen E."/>
            <person name="Andreopoulos B."/>
            <person name="Lu D."/>
            <person name="Skrede I."/>
            <person name="Drula E."/>
            <person name="Henrissat B."/>
            <person name="Morin E."/>
            <person name="Kohler A."/>
            <person name="Barry K."/>
            <person name="LaButti K."/>
            <person name="Morin E."/>
            <person name="Salamov A."/>
            <person name="Lipzen A."/>
            <person name="Mereny Z."/>
            <person name="Hegedus B."/>
            <person name="Baldrian P."/>
            <person name="Stursova M."/>
            <person name="Weitz H."/>
            <person name="Taylor A."/>
            <person name="Grigoriev I.V."/>
            <person name="Nagy L.G."/>
            <person name="Martin F."/>
            <person name="Kauserud H."/>
        </authorList>
    </citation>
    <scope>NUCLEOTIDE SEQUENCE</scope>
    <source>
        <strain evidence="1">CBHHK200</strain>
    </source>
</reference>